<reference evidence="1" key="1">
    <citation type="journal article" date="2020" name="Stud. Mycol.">
        <title>101 Dothideomycetes genomes: a test case for predicting lifestyles and emergence of pathogens.</title>
        <authorList>
            <person name="Haridas S."/>
            <person name="Albert R."/>
            <person name="Binder M."/>
            <person name="Bloem J."/>
            <person name="Labutti K."/>
            <person name="Salamov A."/>
            <person name="Andreopoulos B."/>
            <person name="Baker S."/>
            <person name="Barry K."/>
            <person name="Bills G."/>
            <person name="Bluhm B."/>
            <person name="Cannon C."/>
            <person name="Castanera R."/>
            <person name="Culley D."/>
            <person name="Daum C."/>
            <person name="Ezra D."/>
            <person name="Gonzalez J."/>
            <person name="Henrissat B."/>
            <person name="Kuo A."/>
            <person name="Liang C."/>
            <person name="Lipzen A."/>
            <person name="Lutzoni F."/>
            <person name="Magnuson J."/>
            <person name="Mondo S."/>
            <person name="Nolan M."/>
            <person name="Ohm R."/>
            <person name="Pangilinan J."/>
            <person name="Park H.-J."/>
            <person name="Ramirez L."/>
            <person name="Alfaro M."/>
            <person name="Sun H."/>
            <person name="Tritt A."/>
            <person name="Yoshinaga Y."/>
            <person name="Zwiers L.-H."/>
            <person name="Turgeon B."/>
            <person name="Goodwin S."/>
            <person name="Spatafora J."/>
            <person name="Crous P."/>
            <person name="Grigoriev I."/>
        </authorList>
    </citation>
    <scope>NUCLEOTIDE SEQUENCE</scope>
    <source>
        <strain evidence="1">CBS 525.71</strain>
    </source>
</reference>
<protein>
    <submittedName>
        <fullName evidence="1">Uncharacterized protein</fullName>
    </submittedName>
</protein>
<accession>A0ACB6RYI7</accession>
<name>A0ACB6RYI7_9PLEO</name>
<comment type="caution">
    <text evidence="1">The sequence shown here is derived from an EMBL/GenBank/DDBJ whole genome shotgun (WGS) entry which is preliminary data.</text>
</comment>
<evidence type="ECO:0000313" key="2">
    <source>
        <dbReference type="Proteomes" id="UP000799754"/>
    </source>
</evidence>
<keyword evidence="2" id="KW-1185">Reference proteome</keyword>
<gene>
    <name evidence="1" type="ORF">BU25DRAFT_422264</name>
</gene>
<sequence length="270" mass="29973">MAIPISVRIPRSSGTRGSTRRGKYHFSFFLASVGVSLCLILSAGTFTTSFSERLCAFPLLASAHSSLRVDKHHAVGQSSYMVFAWRRLTVSQTGEYEISQSGPWSVRESFLATLVLNAIVVVPLFIRLFQTTIGTVNSRYRFSKDESYQLDSQYKSGSHMNSKYGKKRRFHHPPSLPIKWGSDEMITMDQQLMGPGGGGNTTKAGKDNVSEFTATDHRPSFEVDALTGQSKNKTKVGDSSRVSSSNVYPEDITVTREWEVATKWEGRNAP</sequence>
<evidence type="ECO:0000313" key="1">
    <source>
        <dbReference type="EMBL" id="KAF2626941.1"/>
    </source>
</evidence>
<dbReference type="Proteomes" id="UP000799754">
    <property type="component" value="Unassembled WGS sequence"/>
</dbReference>
<organism evidence="1 2">
    <name type="scientific">Macroventuria anomochaeta</name>
    <dbReference type="NCBI Taxonomy" id="301207"/>
    <lineage>
        <taxon>Eukaryota</taxon>
        <taxon>Fungi</taxon>
        <taxon>Dikarya</taxon>
        <taxon>Ascomycota</taxon>
        <taxon>Pezizomycotina</taxon>
        <taxon>Dothideomycetes</taxon>
        <taxon>Pleosporomycetidae</taxon>
        <taxon>Pleosporales</taxon>
        <taxon>Pleosporineae</taxon>
        <taxon>Didymellaceae</taxon>
        <taxon>Macroventuria</taxon>
    </lineage>
</organism>
<dbReference type="EMBL" id="MU006719">
    <property type="protein sequence ID" value="KAF2626941.1"/>
    <property type="molecule type" value="Genomic_DNA"/>
</dbReference>
<proteinExistence type="predicted"/>